<feature type="compositionally biased region" description="Acidic residues" evidence="1">
    <location>
        <begin position="275"/>
        <end position="302"/>
    </location>
</feature>
<sequence length="315" mass="33794">MFRLKNLLVFLLVFGLFMQTALTNPRSPTSTDVVNIDHLDSHEDSPGEEPDTQPTADHDVPSVSDEAVPDDAVLDGDDHSEGLIQGGGKNQAPRPGTSRDESAEDDGQSDVGGFDAVDGLNTTDHSELADNSNTTDDSEIPVGLDTADESTTTDDLDTPADLNTTDDSITTSGLNLTKNPNNQTLAILPRFPPPQCRGICNLKHKCHCENGPITRCRCPRIGIPCSCTRYLDSPAARLENFPTDEGSNTTSTLNSTSTPNTTSTLNTRSASHTDEDLDTNEQQETNEESDTNEQLDTNEEVETTPGSHLAQAVSP</sequence>
<feature type="compositionally biased region" description="Low complexity" evidence="1">
    <location>
        <begin position="247"/>
        <end position="267"/>
    </location>
</feature>
<proteinExistence type="predicted"/>
<feature type="region of interest" description="Disordered" evidence="1">
    <location>
        <begin position="23"/>
        <end position="174"/>
    </location>
</feature>
<protein>
    <submittedName>
        <fullName evidence="3">Uncharacterized protein</fullName>
    </submittedName>
</protein>
<feature type="compositionally biased region" description="Acidic residues" evidence="1">
    <location>
        <begin position="146"/>
        <end position="158"/>
    </location>
</feature>
<evidence type="ECO:0000313" key="4">
    <source>
        <dbReference type="Proteomes" id="UP000249829"/>
    </source>
</evidence>
<evidence type="ECO:0000313" key="3">
    <source>
        <dbReference type="EMBL" id="PYI18370.1"/>
    </source>
</evidence>
<name>A0A2V5HQ35_ASPV1</name>
<feature type="region of interest" description="Disordered" evidence="1">
    <location>
        <begin position="238"/>
        <end position="315"/>
    </location>
</feature>
<dbReference type="OMA" id="GLFMQTA"/>
<evidence type="ECO:0000256" key="1">
    <source>
        <dbReference type="SAM" id="MobiDB-lite"/>
    </source>
</evidence>
<keyword evidence="2" id="KW-0732">Signal</keyword>
<dbReference type="EMBL" id="KZ825145">
    <property type="protein sequence ID" value="PYI18370.1"/>
    <property type="molecule type" value="Genomic_DNA"/>
</dbReference>
<dbReference type="AlphaFoldDB" id="A0A2V5HQ35"/>
<feature type="compositionally biased region" description="Polar residues" evidence="1">
    <location>
        <begin position="23"/>
        <end position="33"/>
    </location>
</feature>
<gene>
    <name evidence="3" type="ORF">BO99DRAFT_413491</name>
</gene>
<organism evidence="3 4">
    <name type="scientific">Aspergillus violaceofuscus (strain CBS 115571)</name>
    <dbReference type="NCBI Taxonomy" id="1450538"/>
    <lineage>
        <taxon>Eukaryota</taxon>
        <taxon>Fungi</taxon>
        <taxon>Dikarya</taxon>
        <taxon>Ascomycota</taxon>
        <taxon>Pezizomycotina</taxon>
        <taxon>Eurotiomycetes</taxon>
        <taxon>Eurotiomycetidae</taxon>
        <taxon>Eurotiales</taxon>
        <taxon>Aspergillaceae</taxon>
        <taxon>Aspergillus</taxon>
    </lineage>
</organism>
<evidence type="ECO:0000256" key="2">
    <source>
        <dbReference type="SAM" id="SignalP"/>
    </source>
</evidence>
<dbReference type="Proteomes" id="UP000249829">
    <property type="component" value="Unassembled WGS sequence"/>
</dbReference>
<feature type="chain" id="PRO_5015898659" evidence="2">
    <location>
        <begin position="24"/>
        <end position="315"/>
    </location>
</feature>
<accession>A0A2V5HQ35</accession>
<feature type="signal peptide" evidence="2">
    <location>
        <begin position="1"/>
        <end position="23"/>
    </location>
</feature>
<feature type="compositionally biased region" description="Basic and acidic residues" evidence="1">
    <location>
        <begin position="35"/>
        <end position="45"/>
    </location>
</feature>
<keyword evidence="4" id="KW-1185">Reference proteome</keyword>
<reference evidence="3 4" key="1">
    <citation type="submission" date="2018-02" db="EMBL/GenBank/DDBJ databases">
        <title>The genomes of Aspergillus section Nigri reveals drivers in fungal speciation.</title>
        <authorList>
            <consortium name="DOE Joint Genome Institute"/>
            <person name="Vesth T.C."/>
            <person name="Nybo J."/>
            <person name="Theobald S."/>
            <person name="Brandl J."/>
            <person name="Frisvad J.C."/>
            <person name="Nielsen K.F."/>
            <person name="Lyhne E.K."/>
            <person name="Kogle M.E."/>
            <person name="Kuo A."/>
            <person name="Riley R."/>
            <person name="Clum A."/>
            <person name="Nolan M."/>
            <person name="Lipzen A."/>
            <person name="Salamov A."/>
            <person name="Henrissat B."/>
            <person name="Wiebenga A."/>
            <person name="De vries R.P."/>
            <person name="Grigoriev I.V."/>
            <person name="Mortensen U.H."/>
            <person name="Andersen M.R."/>
            <person name="Baker S.E."/>
        </authorList>
    </citation>
    <scope>NUCLEOTIDE SEQUENCE [LARGE SCALE GENOMIC DNA]</scope>
    <source>
        <strain evidence="3 4">CBS 115571</strain>
    </source>
</reference>